<protein>
    <submittedName>
        <fullName evidence="1">Uncharacterized protein</fullName>
    </submittedName>
</protein>
<keyword evidence="2" id="KW-1185">Reference proteome</keyword>
<dbReference type="EMBL" id="JACHEX010000001">
    <property type="protein sequence ID" value="MBB6061624.1"/>
    <property type="molecule type" value="Genomic_DNA"/>
</dbReference>
<proteinExistence type="predicted"/>
<gene>
    <name evidence="1" type="ORF">HNP65_000046</name>
</gene>
<comment type="caution">
    <text evidence="1">The sequence shown here is derived from an EMBL/GenBank/DDBJ whole genome shotgun (WGS) entry which is preliminary data.</text>
</comment>
<accession>A0A841GKL1</accession>
<organism evidence="1 2">
    <name type="scientific">Thermosipho japonicus</name>
    <dbReference type="NCBI Taxonomy" id="90323"/>
    <lineage>
        <taxon>Bacteria</taxon>
        <taxon>Thermotogati</taxon>
        <taxon>Thermotogota</taxon>
        <taxon>Thermotogae</taxon>
        <taxon>Thermotogales</taxon>
        <taxon>Fervidobacteriaceae</taxon>
        <taxon>Thermosipho</taxon>
    </lineage>
</organism>
<dbReference type="RefSeq" id="WP_184618404.1">
    <property type="nucleotide sequence ID" value="NZ_JACHEX010000001.1"/>
</dbReference>
<evidence type="ECO:0000313" key="1">
    <source>
        <dbReference type="EMBL" id="MBB6061624.1"/>
    </source>
</evidence>
<sequence>MSDCNLKSILEKIARKYNCKIWINKKIGRRISFIEKAGNEYYLPPMVVYEDDKFIIFTENLERSDEEFKKLIQEVVDCARNN</sequence>
<evidence type="ECO:0000313" key="2">
    <source>
        <dbReference type="Proteomes" id="UP000555828"/>
    </source>
</evidence>
<dbReference type="Proteomes" id="UP000555828">
    <property type="component" value="Unassembled WGS sequence"/>
</dbReference>
<name>A0A841GKL1_9BACT</name>
<reference evidence="1 2" key="1">
    <citation type="submission" date="2020-08" db="EMBL/GenBank/DDBJ databases">
        <title>Genomic Encyclopedia of Type Strains, Phase IV (KMG-IV): sequencing the most valuable type-strain genomes for metagenomic binning, comparative biology and taxonomic classification.</title>
        <authorList>
            <person name="Goeker M."/>
        </authorList>
    </citation>
    <scope>NUCLEOTIDE SEQUENCE [LARGE SCALE GENOMIC DNA]</scope>
    <source>
        <strain evidence="1 2">DSM 13481</strain>
    </source>
</reference>
<dbReference type="AlphaFoldDB" id="A0A841GKL1"/>